<dbReference type="Proteomes" id="UP000671879">
    <property type="component" value="Chromosome"/>
</dbReference>
<dbReference type="AlphaFoldDB" id="A0A9Q7EUH1"/>
<dbReference type="KEGG" id="aram:KAR29_07545"/>
<dbReference type="EMBL" id="CP072943">
    <property type="protein sequence ID" value="QTX31254.1"/>
    <property type="molecule type" value="Genomic_DNA"/>
</dbReference>
<gene>
    <name evidence="1" type="ORF">KAR29_07545</name>
</gene>
<keyword evidence="2" id="KW-1185">Reference proteome</keyword>
<accession>A0A9Q7EUH1</accession>
<proteinExistence type="predicted"/>
<reference evidence="2" key="1">
    <citation type="submission" date="2021-04" db="EMBL/GenBank/DDBJ databases">
        <title>A novel Synergistetes isolate from a pyrite-forming mixed culture.</title>
        <authorList>
            <person name="Bunk B."/>
            <person name="Sproer C."/>
            <person name="Spring S."/>
            <person name="Pester M."/>
        </authorList>
    </citation>
    <scope>NUCLEOTIDE SEQUENCE [LARGE SCALE GENOMIC DNA]</scope>
    <source>
        <strain evidence="2">J.5.4.2-T.3.5.2</strain>
    </source>
</reference>
<evidence type="ECO:0000313" key="1">
    <source>
        <dbReference type="EMBL" id="QTX31254.1"/>
    </source>
</evidence>
<name>A0A9Q7EUH1_9BACT</name>
<dbReference type="RefSeq" id="WP_274372401.1">
    <property type="nucleotide sequence ID" value="NZ_CP072943.1"/>
</dbReference>
<evidence type="ECO:0000313" key="2">
    <source>
        <dbReference type="Proteomes" id="UP000671879"/>
    </source>
</evidence>
<sequence>MTAFFHAMKEALSELWQDLLDGEGLWKPVRRVVFFLFLLGAVRSAQVFHGMIAQMSPPEGAVPLSSESLEAERIRLDQLAGRFRLAVAARAGSGQLARMAALNGRKPYGPVTARAPSNSPALSPAKVPPPLIIVSAVMEMEGKKIAVAEIEGMGQGLLVAPGFRLTGGRGTILSVAPDRVVLIWEGDRYEIPVGY</sequence>
<protein>
    <submittedName>
        <fullName evidence="1">Uncharacterized protein</fullName>
    </submittedName>
</protein>
<organism evidence="1 2">
    <name type="scientific">Aminithiophilus ramosus</name>
    <dbReference type="NCBI Taxonomy" id="3029084"/>
    <lineage>
        <taxon>Bacteria</taxon>
        <taxon>Thermotogati</taxon>
        <taxon>Synergistota</taxon>
        <taxon>Synergistia</taxon>
        <taxon>Synergistales</taxon>
        <taxon>Aminithiophilaceae</taxon>
        <taxon>Aminithiophilus</taxon>
    </lineage>
</organism>